<evidence type="ECO:0000256" key="3">
    <source>
        <dbReference type="ARBA" id="ARBA00022692"/>
    </source>
</evidence>
<dbReference type="InterPro" id="IPR014528">
    <property type="entry name" value="GdpP/PdeA"/>
</dbReference>
<evidence type="ECO:0000313" key="11">
    <source>
        <dbReference type="EMBL" id="OQQ82217.1"/>
    </source>
</evidence>
<feature type="binding site" evidence="7">
    <location>
        <position position="517"/>
    </location>
    <ligand>
        <name>Mn(2+)</name>
        <dbReference type="ChEBI" id="CHEBI:29035"/>
        <label>2</label>
    </ligand>
</feature>
<feature type="transmembrane region" description="Helical" evidence="8">
    <location>
        <begin position="48"/>
        <end position="69"/>
    </location>
</feature>
<dbReference type="Gene3D" id="3.30.450.20">
    <property type="entry name" value="PAS domain"/>
    <property type="match status" value="1"/>
</dbReference>
<dbReference type="Pfam" id="PF24898">
    <property type="entry name" value="GGDEF_GdpP"/>
    <property type="match status" value="1"/>
</dbReference>
<comment type="catalytic activity">
    <reaction evidence="6">
        <text>3',3'-c-di-AMP + H2O = 5'-O-phosphonoadenylyl-(3'-&gt;5')-adenosine + H(+)</text>
        <dbReference type="Rhea" id="RHEA:54420"/>
        <dbReference type="ChEBI" id="CHEBI:15377"/>
        <dbReference type="ChEBI" id="CHEBI:15378"/>
        <dbReference type="ChEBI" id="CHEBI:71500"/>
        <dbReference type="ChEBI" id="CHEBI:138171"/>
    </reaction>
</comment>
<comment type="similarity">
    <text evidence="6">Belongs to the GdpP/PdeA phosphodiesterase family.</text>
</comment>
<dbReference type="Proteomes" id="UP000192638">
    <property type="component" value="Unassembled WGS sequence"/>
</dbReference>
<accession>A0A1D7TQC4</accession>
<evidence type="ECO:0000256" key="8">
    <source>
        <dbReference type="SAM" id="Phobius"/>
    </source>
</evidence>
<organism evidence="10 12">
    <name type="scientific">Ligilactobacillus salivarius</name>
    <dbReference type="NCBI Taxonomy" id="1624"/>
    <lineage>
        <taxon>Bacteria</taxon>
        <taxon>Bacillati</taxon>
        <taxon>Bacillota</taxon>
        <taxon>Bacilli</taxon>
        <taxon>Lactobacillales</taxon>
        <taxon>Lactobacillaceae</taxon>
        <taxon>Ligilactobacillus</taxon>
    </lineage>
</organism>
<proteinExistence type="inferred from homology"/>
<evidence type="ECO:0000259" key="9">
    <source>
        <dbReference type="PROSITE" id="PS50887"/>
    </source>
</evidence>
<feature type="binding site" evidence="7">
    <location>
        <position position="360"/>
    </location>
    <ligand>
        <name>Mn(2+)</name>
        <dbReference type="ChEBI" id="CHEBI:29035"/>
        <label>1</label>
    </ligand>
</feature>
<dbReference type="GO" id="GO:0016787">
    <property type="term" value="F:hydrolase activity"/>
    <property type="evidence" value="ECO:0007669"/>
    <property type="project" value="UniProtKB-UniRule"/>
</dbReference>
<keyword evidence="7" id="KW-0479">Metal-binding</keyword>
<keyword evidence="4 8" id="KW-1133">Transmembrane helix</keyword>
<dbReference type="Gene3D" id="3.90.1640.10">
    <property type="entry name" value="inorganic pyrophosphatase (n-terminal core)"/>
    <property type="match status" value="1"/>
</dbReference>
<evidence type="ECO:0000256" key="4">
    <source>
        <dbReference type="ARBA" id="ARBA00022989"/>
    </source>
</evidence>
<dbReference type="EMBL" id="NBEB01000078">
    <property type="protein sequence ID" value="OQQ82217.1"/>
    <property type="molecule type" value="Genomic_DNA"/>
</dbReference>
<dbReference type="PANTHER" id="PTHR47618">
    <property type="entry name" value="BIFUNCTIONAL OLIGORIBONUCLEASE AND PAP PHOSPHATASE NRNA"/>
    <property type="match status" value="1"/>
</dbReference>
<keyword evidence="5 6" id="KW-0472">Membrane</keyword>
<evidence type="ECO:0000313" key="10">
    <source>
        <dbReference type="EMBL" id="AOO73171.1"/>
    </source>
</evidence>
<evidence type="ECO:0000256" key="7">
    <source>
        <dbReference type="PIRSR" id="PIRSR026583-50"/>
    </source>
</evidence>
<feature type="transmembrane region" description="Helical" evidence="8">
    <location>
        <begin position="90"/>
        <end position="110"/>
    </location>
</feature>
<dbReference type="PANTHER" id="PTHR47618:SF2">
    <property type="entry name" value="CYCLIC-DI-AMP PHOSPHODIESTERASE GDPP"/>
    <property type="match status" value="1"/>
</dbReference>
<dbReference type="GO" id="GO:0003676">
    <property type="term" value="F:nucleic acid binding"/>
    <property type="evidence" value="ECO:0007669"/>
    <property type="project" value="UniProtKB-UniRule"/>
</dbReference>
<name>A0A1D7TQC4_9LACO</name>
<reference evidence="10 12" key="1">
    <citation type="submission" date="2016-09" db="EMBL/GenBank/DDBJ databases">
        <title>Complete Genome Sequence of Lactobacillus salivarius Jin.</title>
        <authorList>
            <person name="Jin N."/>
            <person name="Li C."/>
            <person name="Wang M."/>
            <person name="Ren D."/>
            <person name="Di Y."/>
            <person name="Pan R."/>
            <person name="Du S."/>
            <person name="Lu H."/>
            <person name="Li X."/>
            <person name="Tian M."/>
        </authorList>
    </citation>
    <scope>NUCLEOTIDE SEQUENCE [LARGE SCALE GENOMIC DNA]</scope>
    <source>
        <strain evidence="10 12">CICC 23174</strain>
    </source>
</reference>
<dbReference type="GO" id="GO:0005886">
    <property type="term" value="C:plasma membrane"/>
    <property type="evidence" value="ECO:0007669"/>
    <property type="project" value="UniProtKB-SubCell"/>
</dbReference>
<evidence type="ECO:0000256" key="6">
    <source>
        <dbReference type="PIRNR" id="PIRNR026583"/>
    </source>
</evidence>
<dbReference type="EC" id="3.1.4.-" evidence="6"/>
<feature type="binding site" evidence="7">
    <location>
        <position position="435"/>
    </location>
    <ligand>
        <name>Mn(2+)</name>
        <dbReference type="ChEBI" id="CHEBI:29035"/>
        <label>2</label>
    </ligand>
</feature>
<dbReference type="Pfam" id="PF01368">
    <property type="entry name" value="DHH"/>
    <property type="match status" value="1"/>
</dbReference>
<feature type="binding site" evidence="7">
    <location>
        <position position="366"/>
    </location>
    <ligand>
        <name>Mn(2+)</name>
        <dbReference type="ChEBI" id="CHEBI:29035"/>
        <label>2</label>
    </ligand>
</feature>
<dbReference type="FunFam" id="3.90.1640.10:FF:000002">
    <property type="entry name" value="Cyclic-di-AMP phosphodiesterase"/>
    <property type="match status" value="1"/>
</dbReference>
<dbReference type="InterPro" id="IPR038763">
    <property type="entry name" value="DHH_sf"/>
</dbReference>
<feature type="binding site" evidence="7">
    <location>
        <position position="435"/>
    </location>
    <ligand>
        <name>Mn(2+)</name>
        <dbReference type="ChEBI" id="CHEBI:29035"/>
        <label>1</label>
    </ligand>
</feature>
<dbReference type="Pfam" id="PF02272">
    <property type="entry name" value="DHHA1"/>
    <property type="match status" value="1"/>
</dbReference>
<dbReference type="SMART" id="SM00267">
    <property type="entry name" value="GGDEF"/>
    <property type="match status" value="1"/>
</dbReference>
<dbReference type="Proteomes" id="UP000094723">
    <property type="component" value="Chromosome"/>
</dbReference>
<evidence type="ECO:0000256" key="5">
    <source>
        <dbReference type="ARBA" id="ARBA00023136"/>
    </source>
</evidence>
<dbReference type="InterPro" id="IPR049553">
    <property type="entry name" value="GdpP-like_PAS"/>
</dbReference>
<comment type="cofactor">
    <cofactor evidence="7">
        <name>Mn(2+)</name>
        <dbReference type="ChEBI" id="CHEBI:29035"/>
    </cofactor>
    <text evidence="7">For phosphodiesterase activity, probably binds 2 Mn(2+) per subunit.</text>
</comment>
<dbReference type="GO" id="GO:0046872">
    <property type="term" value="F:metal ion binding"/>
    <property type="evidence" value="ECO:0007669"/>
    <property type="project" value="UniProtKB-KW"/>
</dbReference>
<feature type="binding site" evidence="7">
    <location>
        <position position="460"/>
    </location>
    <ligand>
        <name>Mn(2+)</name>
        <dbReference type="ChEBI" id="CHEBI:29035"/>
        <label>2</label>
    </ligand>
</feature>
<comment type="function">
    <text evidence="6">Has phosphodiesterase (PDE) activity against cyclic-di-AMP (c-di-AMP).</text>
</comment>
<dbReference type="RefSeq" id="WP_069468844.1">
    <property type="nucleotide sequence ID" value="NZ_CP017107.1"/>
</dbReference>
<feature type="domain" description="GGDEF" evidence="9">
    <location>
        <begin position="187"/>
        <end position="315"/>
    </location>
</feature>
<evidence type="ECO:0000313" key="13">
    <source>
        <dbReference type="Proteomes" id="UP000192638"/>
    </source>
</evidence>
<comment type="subcellular location">
    <subcellularLocation>
        <location evidence="1">Cell membrane</location>
        <topology evidence="1">Multi-pass membrane protein</topology>
    </subcellularLocation>
</comment>
<dbReference type="SUPFAM" id="SSF64182">
    <property type="entry name" value="DHH phosphoesterases"/>
    <property type="match status" value="1"/>
</dbReference>
<keyword evidence="6" id="KW-0378">Hydrolase</keyword>
<dbReference type="InterPro" id="IPR051319">
    <property type="entry name" value="Oligoribo/pAp-PDE_c-di-AMP_PDE"/>
</dbReference>
<dbReference type="Pfam" id="PF21370">
    <property type="entry name" value="PAS_GdpP"/>
    <property type="match status" value="1"/>
</dbReference>
<dbReference type="PROSITE" id="PS50887">
    <property type="entry name" value="GGDEF"/>
    <property type="match status" value="1"/>
</dbReference>
<gene>
    <name evidence="11" type="ORF">B6U60_08595</name>
    <name evidence="10" type="ORF">BHF65_02620</name>
</gene>
<evidence type="ECO:0000313" key="12">
    <source>
        <dbReference type="Proteomes" id="UP000094723"/>
    </source>
</evidence>
<keyword evidence="2 6" id="KW-1003">Cell membrane</keyword>
<keyword evidence="3 8" id="KW-0812">Transmembrane</keyword>
<dbReference type="InterPro" id="IPR000160">
    <property type="entry name" value="GGDEF_dom"/>
</dbReference>
<dbReference type="InterPro" id="IPR001667">
    <property type="entry name" value="DDH_dom"/>
</dbReference>
<keyword evidence="7" id="KW-0464">Manganese</keyword>
<evidence type="ECO:0000256" key="1">
    <source>
        <dbReference type="ARBA" id="ARBA00004651"/>
    </source>
</evidence>
<dbReference type="InterPro" id="IPR003156">
    <property type="entry name" value="DHHA1_dom"/>
</dbReference>
<dbReference type="AlphaFoldDB" id="A0A1D7TQC4"/>
<dbReference type="EMBL" id="CP017107">
    <property type="protein sequence ID" value="AOO73171.1"/>
    <property type="molecule type" value="Genomic_DNA"/>
</dbReference>
<evidence type="ECO:0000256" key="2">
    <source>
        <dbReference type="ARBA" id="ARBA00022475"/>
    </source>
</evidence>
<feature type="binding site" evidence="7">
    <location>
        <position position="364"/>
    </location>
    <ligand>
        <name>Mn(2+)</name>
        <dbReference type="ChEBI" id="CHEBI:29035"/>
        <label>1</label>
    </ligand>
</feature>
<sequence length="677" mass="76854">MKRLLEKEFWQIPEFLRNKHLRIIAVFLLILSLVCATLAFIVNAWLGIIVLLLILLTIGLSFITLKQVMQDTTHYISDLSYKIKRSEQEALLKMPIGILMLNDLAEVVWVNPTMQKLFGQEEILGKKLTEADEELAKVINDNMSNKDSVEIKWQDKRFNMLVQSDINVVYFLDITHYAEIQKQYDDSRLVIGQIFIDNYDEVTQSMNDTNISNLSNYITNELSSWASQMGMFLKMIDEDHYFVLAYTKSLTQMEKEKFKLLDRIRERTSKQNFPVTLSIGLAYGGTNLAKLSRLSQSNLDLALGRGGDQVVVRGVDDSQARFYGGKTNPMEKRTRVRARMISQALQELMSQSDDIFVMGHARPDMDSIGACLGIRRIAKMNGKQCWLVLDTDNLHSDIQRLLDEIDNYPDIKESIISPEEALQKATKKSLLLMLDLSKPSISMSPELYDQLKNRVIIIDHHRRGEEFPENPMLVYIEPYASSTCELITEMFEYQSRYSDDPINKLEATAMLTGIIIDTKSFSLRTGTRTFDAASYLRSVGADSQMSQHFMKENVQSFLQRNHLIDRVEFVGNGNAVVVGENDRAYDPVTAAQAADSLLTVSGVQASYVVTHRSEDIIGISARSNGETNVQIIMEKMGGGGHLSNAATQIEDRDILDVRKQLLDLIAQTEENNTEETD</sequence>
<dbReference type="PIRSF" id="PIRSF026583">
    <property type="entry name" value="YybT"/>
    <property type="match status" value="1"/>
</dbReference>
<feature type="transmembrane region" description="Helical" evidence="8">
    <location>
        <begin position="21"/>
        <end position="42"/>
    </location>
</feature>
<reference evidence="11 13" key="2">
    <citation type="submission" date="2017-03" db="EMBL/GenBank/DDBJ databases">
        <title>Phylogenomics and comparative genomics of Lactobacillus salivarius, a mammalian gut commensal.</title>
        <authorList>
            <person name="Harris H.M."/>
        </authorList>
    </citation>
    <scope>NUCLEOTIDE SEQUENCE [LARGE SCALE GENOMIC DNA]</scope>
    <source>
        <strain evidence="11 13">LMG 14477</strain>
    </source>
</reference>
<dbReference type="Gene3D" id="3.10.310.30">
    <property type="match status" value="1"/>
</dbReference>
<protein>
    <recommendedName>
        <fullName evidence="6">Cyclic-di-AMP phosphodiesterase</fullName>
        <ecNumber evidence="6">3.1.4.-</ecNumber>
    </recommendedName>
</protein>